<evidence type="ECO:0000256" key="5">
    <source>
        <dbReference type="ARBA" id="ARBA00022490"/>
    </source>
</evidence>
<dbReference type="Gene3D" id="3.40.50.1820">
    <property type="entry name" value="alpha/beta hydrolase"/>
    <property type="match status" value="1"/>
</dbReference>
<reference evidence="11 12" key="1">
    <citation type="submission" date="2024-09" db="EMBL/GenBank/DDBJ databases">
        <authorList>
            <person name="Sun Q."/>
            <person name="Mori K."/>
        </authorList>
    </citation>
    <scope>NUCLEOTIDE SEQUENCE [LARGE SCALE GENOMIC DNA]</scope>
    <source>
        <strain evidence="11 12">JCM 3307</strain>
    </source>
</reference>
<keyword evidence="6 8" id="KW-0645">Protease</keyword>
<accession>A0ABV5M8W4</accession>
<evidence type="ECO:0000259" key="10">
    <source>
        <dbReference type="Pfam" id="PF00561"/>
    </source>
</evidence>
<evidence type="ECO:0000256" key="3">
    <source>
        <dbReference type="ARBA" id="ARBA00010088"/>
    </source>
</evidence>
<evidence type="ECO:0000256" key="8">
    <source>
        <dbReference type="PIRNR" id="PIRNR006431"/>
    </source>
</evidence>
<dbReference type="InterPro" id="IPR029058">
    <property type="entry name" value="AB_hydrolase_fold"/>
</dbReference>
<evidence type="ECO:0000256" key="6">
    <source>
        <dbReference type="ARBA" id="ARBA00022670"/>
    </source>
</evidence>
<keyword evidence="7 8" id="KW-0378">Hydrolase</keyword>
<keyword evidence="12" id="KW-1185">Reference proteome</keyword>
<dbReference type="PRINTS" id="PR00793">
    <property type="entry name" value="PROAMNOPTASE"/>
</dbReference>
<proteinExistence type="inferred from homology"/>
<dbReference type="PANTHER" id="PTHR43722">
    <property type="entry name" value="PROLINE IMINOPEPTIDASE"/>
    <property type="match status" value="1"/>
</dbReference>
<sequence length="326" mass="35005">MFPAIDAYDEGMLDVGDGHRMYFAVSGNPDGLPALVVHGGPGSGSAAGARRFFDPGRYRTVQFDQRMCGRSTPNAADPDADLRANTTGHLLADMERLRVHLGVERWVLFGGSWGSTLILAYAERYPERVAAVVLNGVTTGSRAELDWLYRGVGRFLPAQWERFAAFAGHAADLPVAYDRLLGDPATRDRAVAEWVAWEDAVIAHEVTGKPDAYSDRPPRALVTFVRICAHYFARGCFLDGTDLVAGAARLAGIPAVLIHGRLDLGGPLDNAWKLARAWPGSELVVIEGAGHTGGPATTAAVLAALDRFARLPKTASEREGSTKDNV</sequence>
<gene>
    <name evidence="11" type="primary">pip</name>
    <name evidence="11" type="ORF">ACFFTR_19750</name>
</gene>
<dbReference type="GO" id="GO:0004177">
    <property type="term" value="F:aminopeptidase activity"/>
    <property type="evidence" value="ECO:0007669"/>
    <property type="project" value="UniProtKB-KW"/>
</dbReference>
<dbReference type="EMBL" id="JBHMCA010000042">
    <property type="protein sequence ID" value="MFB9445315.1"/>
    <property type="molecule type" value="Genomic_DNA"/>
</dbReference>
<dbReference type="Proteomes" id="UP001589608">
    <property type="component" value="Unassembled WGS sequence"/>
</dbReference>
<evidence type="ECO:0000256" key="2">
    <source>
        <dbReference type="ARBA" id="ARBA00004496"/>
    </source>
</evidence>
<evidence type="ECO:0000256" key="1">
    <source>
        <dbReference type="ARBA" id="ARBA00001585"/>
    </source>
</evidence>
<dbReference type="EC" id="3.4.11.5" evidence="8 9"/>
<protein>
    <recommendedName>
        <fullName evidence="8 9">Proline iminopeptidase</fullName>
        <shortName evidence="8">PIP</shortName>
        <ecNumber evidence="8 9">3.4.11.5</ecNumber>
    </recommendedName>
    <alternativeName>
        <fullName evidence="8">Prolyl aminopeptidase</fullName>
    </alternativeName>
</protein>
<evidence type="ECO:0000313" key="12">
    <source>
        <dbReference type="Proteomes" id="UP001589608"/>
    </source>
</evidence>
<evidence type="ECO:0000313" key="11">
    <source>
        <dbReference type="EMBL" id="MFB9445315.1"/>
    </source>
</evidence>
<comment type="subcellular location">
    <subcellularLocation>
        <location evidence="2 8">Cytoplasm</location>
    </subcellularLocation>
</comment>
<dbReference type="SUPFAM" id="SSF53474">
    <property type="entry name" value="alpha/beta-Hydrolases"/>
    <property type="match status" value="1"/>
</dbReference>
<evidence type="ECO:0000256" key="7">
    <source>
        <dbReference type="ARBA" id="ARBA00022801"/>
    </source>
</evidence>
<dbReference type="InterPro" id="IPR000073">
    <property type="entry name" value="AB_hydrolase_1"/>
</dbReference>
<feature type="domain" description="AB hydrolase-1" evidence="10">
    <location>
        <begin position="35"/>
        <end position="292"/>
    </location>
</feature>
<comment type="catalytic activity">
    <reaction evidence="1 8 9">
        <text>Release of N-terminal proline from a peptide.</text>
        <dbReference type="EC" id="3.4.11.5"/>
    </reaction>
</comment>
<dbReference type="PIRSF" id="PIRSF006431">
    <property type="entry name" value="Pept_S33"/>
    <property type="match status" value="1"/>
</dbReference>
<dbReference type="PANTHER" id="PTHR43722:SF1">
    <property type="entry name" value="PROLINE IMINOPEPTIDASE"/>
    <property type="match status" value="1"/>
</dbReference>
<evidence type="ECO:0000256" key="9">
    <source>
        <dbReference type="RuleBase" id="RU003421"/>
    </source>
</evidence>
<comment type="caution">
    <text evidence="11">The sequence shown here is derived from an EMBL/GenBank/DDBJ whole genome shotgun (WGS) entry which is preliminary data.</text>
</comment>
<organism evidence="11 12">
    <name type="scientific">Dactylosporangium vinaceum</name>
    <dbReference type="NCBI Taxonomy" id="53362"/>
    <lineage>
        <taxon>Bacteria</taxon>
        <taxon>Bacillati</taxon>
        <taxon>Actinomycetota</taxon>
        <taxon>Actinomycetes</taxon>
        <taxon>Micromonosporales</taxon>
        <taxon>Micromonosporaceae</taxon>
        <taxon>Dactylosporangium</taxon>
    </lineage>
</organism>
<dbReference type="NCBIfam" id="TIGR01249">
    <property type="entry name" value="pro_imino_pep_1"/>
    <property type="match status" value="1"/>
</dbReference>
<keyword evidence="4 8" id="KW-0031">Aminopeptidase</keyword>
<dbReference type="InterPro" id="IPR002410">
    <property type="entry name" value="Peptidase_S33"/>
</dbReference>
<comment type="similarity">
    <text evidence="3 8 9">Belongs to the peptidase S33 family.</text>
</comment>
<name>A0ABV5M8W4_9ACTN</name>
<keyword evidence="5 8" id="KW-0963">Cytoplasm</keyword>
<dbReference type="Pfam" id="PF00561">
    <property type="entry name" value="Abhydrolase_1"/>
    <property type="match status" value="1"/>
</dbReference>
<dbReference type="InterPro" id="IPR005944">
    <property type="entry name" value="Pro_iminopeptidase"/>
</dbReference>
<evidence type="ECO:0000256" key="4">
    <source>
        <dbReference type="ARBA" id="ARBA00022438"/>
    </source>
</evidence>
<dbReference type="RefSeq" id="WP_223103332.1">
    <property type="nucleotide sequence ID" value="NZ_CP061913.1"/>
</dbReference>